<dbReference type="AlphaFoldDB" id="A0A316E9N2"/>
<comment type="caution">
    <text evidence="2">The sequence shown here is derived from an EMBL/GenBank/DDBJ whole genome shotgun (WGS) entry which is preliminary data.</text>
</comment>
<organism evidence="2 3">
    <name type="scientific">Maribacter polysiphoniae</name>
    <dbReference type="NCBI Taxonomy" id="429344"/>
    <lineage>
        <taxon>Bacteria</taxon>
        <taxon>Pseudomonadati</taxon>
        <taxon>Bacteroidota</taxon>
        <taxon>Flavobacteriia</taxon>
        <taxon>Flavobacteriales</taxon>
        <taxon>Flavobacteriaceae</taxon>
        <taxon>Maribacter</taxon>
    </lineage>
</organism>
<protein>
    <submittedName>
        <fullName evidence="2">Uncharacterized protein</fullName>
    </submittedName>
</protein>
<dbReference type="Proteomes" id="UP000245667">
    <property type="component" value="Unassembled WGS sequence"/>
</dbReference>
<evidence type="ECO:0000313" key="4">
    <source>
        <dbReference type="Proteomes" id="UP000651837"/>
    </source>
</evidence>
<evidence type="ECO:0000313" key="1">
    <source>
        <dbReference type="EMBL" id="MBD1259996.1"/>
    </source>
</evidence>
<dbReference type="RefSeq" id="WP_170117772.1">
    <property type="nucleotide sequence ID" value="NZ_CAJQNU010000028.1"/>
</dbReference>
<proteinExistence type="predicted"/>
<accession>A0A316E9N2</accession>
<keyword evidence="4" id="KW-1185">Reference proteome</keyword>
<dbReference type="EMBL" id="QGGQ01000001">
    <property type="protein sequence ID" value="PWK25453.1"/>
    <property type="molecule type" value="Genomic_DNA"/>
</dbReference>
<evidence type="ECO:0000313" key="3">
    <source>
        <dbReference type="Proteomes" id="UP000245667"/>
    </source>
</evidence>
<sequence>MCRFQTSRFVLVAKAFITIESMHFIDDTGQSGHKHLLPQIKINIKTDPRVGFDKPPM</sequence>
<evidence type="ECO:0000313" key="2">
    <source>
        <dbReference type="EMBL" id="PWK25453.1"/>
    </source>
</evidence>
<dbReference type="Proteomes" id="UP000651837">
    <property type="component" value="Unassembled WGS sequence"/>
</dbReference>
<reference evidence="1 4" key="2">
    <citation type="submission" date="2020-07" db="EMBL/GenBank/DDBJ databases">
        <title>The draft genome sequence of Maribacter polysiphoniae KCTC 22021.</title>
        <authorList>
            <person name="Mu L."/>
        </authorList>
    </citation>
    <scope>NUCLEOTIDE SEQUENCE [LARGE SCALE GENOMIC DNA]</scope>
    <source>
        <strain evidence="1 4">KCTC 22021</strain>
    </source>
</reference>
<name>A0A316E9N2_9FLAO</name>
<gene>
    <name evidence="1" type="ORF">HZY62_05305</name>
    <name evidence="2" type="ORF">LX92_00192</name>
</gene>
<reference evidence="2 3" key="1">
    <citation type="submission" date="2018-05" db="EMBL/GenBank/DDBJ databases">
        <title>Genomic Encyclopedia of Archaeal and Bacterial Type Strains, Phase II (KMG-II): from individual species to whole genera.</title>
        <authorList>
            <person name="Goeker M."/>
        </authorList>
    </citation>
    <scope>NUCLEOTIDE SEQUENCE [LARGE SCALE GENOMIC DNA]</scope>
    <source>
        <strain evidence="2 3">DSM 23514</strain>
    </source>
</reference>
<dbReference type="EMBL" id="JACWLN010000002">
    <property type="protein sequence ID" value="MBD1259996.1"/>
    <property type="molecule type" value="Genomic_DNA"/>
</dbReference>